<evidence type="ECO:0000256" key="2">
    <source>
        <dbReference type="ARBA" id="ARBA00009773"/>
    </source>
</evidence>
<evidence type="ECO:0000256" key="5">
    <source>
        <dbReference type="ARBA" id="ARBA00023136"/>
    </source>
</evidence>
<keyword evidence="5 6" id="KW-0472">Membrane</keyword>
<keyword evidence="3 6" id="KW-0812">Transmembrane</keyword>
<feature type="transmembrane region" description="Helical" evidence="6">
    <location>
        <begin position="18"/>
        <end position="46"/>
    </location>
</feature>
<dbReference type="Pfam" id="PF01594">
    <property type="entry name" value="AI-2E_transport"/>
    <property type="match status" value="1"/>
</dbReference>
<feature type="transmembrane region" description="Helical" evidence="6">
    <location>
        <begin position="144"/>
        <end position="160"/>
    </location>
</feature>
<feature type="transmembrane region" description="Helical" evidence="6">
    <location>
        <begin position="198"/>
        <end position="219"/>
    </location>
</feature>
<dbReference type="OrthoDB" id="9772136at2"/>
<dbReference type="AlphaFoldDB" id="A0A3G9J9C2"/>
<feature type="transmembrane region" description="Helical" evidence="6">
    <location>
        <begin position="296"/>
        <end position="324"/>
    </location>
</feature>
<comment type="subcellular location">
    <subcellularLocation>
        <location evidence="1">Membrane</location>
        <topology evidence="1">Multi-pass membrane protein</topology>
    </subcellularLocation>
</comment>
<gene>
    <name evidence="7" type="primary">ydbI</name>
    <name evidence="7" type="ORF">Back11_37860</name>
</gene>
<dbReference type="GO" id="GO:0016020">
    <property type="term" value="C:membrane"/>
    <property type="evidence" value="ECO:0007669"/>
    <property type="project" value="UniProtKB-SubCell"/>
</dbReference>
<evidence type="ECO:0000256" key="6">
    <source>
        <dbReference type="SAM" id="Phobius"/>
    </source>
</evidence>
<evidence type="ECO:0000256" key="1">
    <source>
        <dbReference type="ARBA" id="ARBA00004141"/>
    </source>
</evidence>
<dbReference type="Proteomes" id="UP000275368">
    <property type="component" value="Chromosome"/>
</dbReference>
<name>A0A3G9J9C2_9BACL</name>
<keyword evidence="4 6" id="KW-1133">Transmembrane helix</keyword>
<accession>A0A3G9J9C2</accession>
<organism evidence="7 8">
    <name type="scientific">Paenibacillus baekrokdamisoli</name>
    <dbReference type="NCBI Taxonomy" id="1712516"/>
    <lineage>
        <taxon>Bacteria</taxon>
        <taxon>Bacillati</taxon>
        <taxon>Bacillota</taxon>
        <taxon>Bacilli</taxon>
        <taxon>Bacillales</taxon>
        <taxon>Paenibacillaceae</taxon>
        <taxon>Paenibacillus</taxon>
    </lineage>
</organism>
<feature type="transmembrane region" description="Helical" evidence="6">
    <location>
        <begin position="67"/>
        <end position="88"/>
    </location>
</feature>
<dbReference type="PANTHER" id="PTHR21716:SF62">
    <property type="entry name" value="TRANSPORT PROTEIN YDBI-RELATED"/>
    <property type="match status" value="1"/>
</dbReference>
<dbReference type="GO" id="GO:0055085">
    <property type="term" value="P:transmembrane transport"/>
    <property type="evidence" value="ECO:0007669"/>
    <property type="project" value="TreeGrafter"/>
</dbReference>
<evidence type="ECO:0000256" key="3">
    <source>
        <dbReference type="ARBA" id="ARBA00022692"/>
    </source>
</evidence>
<keyword evidence="8" id="KW-1185">Reference proteome</keyword>
<dbReference type="PANTHER" id="PTHR21716">
    <property type="entry name" value="TRANSMEMBRANE PROTEIN"/>
    <property type="match status" value="1"/>
</dbReference>
<sequence length="337" mass="38286">MEYIKGILSSITFRRFSILLLICVLLISLQSMLNLILLTLLITYIMNSLQSNVRRIINRFFKINYQAVIIIIYVLLIIVFVAGISNLLPKIVDQIKAVSNELIKLSNSPEFNSLPDSITSALDSLDLQSYAQQGFGFLLKLSDWGKTFFLSLLLSLFFLLEKERIVRFTSKFKTSKISWFYNEAEYFGKKFVVSFGKVIEAQFLIAITNTLLTTIGLWILGFPYLFALSITVFILSLIPVVGVIISMIPLSLIGLQIGGVMMIVYVGIMIIVIHLIESYFLNPRFMSSKTKLPMFYSFVILIFSEHYLGVWGLIIGVPIFVFLLDILDVNKTDELSS</sequence>
<dbReference type="KEGG" id="pbk:Back11_37860"/>
<evidence type="ECO:0000256" key="4">
    <source>
        <dbReference type="ARBA" id="ARBA00022989"/>
    </source>
</evidence>
<feature type="transmembrane region" description="Helical" evidence="6">
    <location>
        <begin position="225"/>
        <end position="245"/>
    </location>
</feature>
<reference evidence="7 8" key="1">
    <citation type="submission" date="2018-11" db="EMBL/GenBank/DDBJ databases">
        <title>Complete genome sequence of Paenibacillus baekrokdamisoli strain KCTC 33723.</title>
        <authorList>
            <person name="Kang S.W."/>
            <person name="Lee K.C."/>
            <person name="Kim K.K."/>
            <person name="Kim J.S."/>
            <person name="Kim D.S."/>
            <person name="Ko S.H."/>
            <person name="Yang S.H."/>
            <person name="Lee J.S."/>
        </authorList>
    </citation>
    <scope>NUCLEOTIDE SEQUENCE [LARGE SCALE GENOMIC DNA]</scope>
    <source>
        <strain evidence="7 8">KCTC 33723</strain>
    </source>
</reference>
<dbReference type="EMBL" id="AP019308">
    <property type="protein sequence ID" value="BBH22441.1"/>
    <property type="molecule type" value="Genomic_DNA"/>
</dbReference>
<evidence type="ECO:0000313" key="8">
    <source>
        <dbReference type="Proteomes" id="UP000275368"/>
    </source>
</evidence>
<dbReference type="InterPro" id="IPR002549">
    <property type="entry name" value="AI-2E-like"/>
</dbReference>
<feature type="transmembrane region" description="Helical" evidence="6">
    <location>
        <begin position="252"/>
        <end position="276"/>
    </location>
</feature>
<protein>
    <submittedName>
        <fullName evidence="7">UPF0118 membrane protein YdbI</fullName>
    </submittedName>
</protein>
<dbReference type="RefSeq" id="WP_125660559.1">
    <property type="nucleotide sequence ID" value="NZ_AP019308.1"/>
</dbReference>
<proteinExistence type="inferred from homology"/>
<comment type="similarity">
    <text evidence="2">Belongs to the autoinducer-2 exporter (AI-2E) (TC 2.A.86) family.</text>
</comment>
<evidence type="ECO:0000313" key="7">
    <source>
        <dbReference type="EMBL" id="BBH22441.1"/>
    </source>
</evidence>